<evidence type="ECO:0000256" key="1">
    <source>
        <dbReference type="SAM" id="Phobius"/>
    </source>
</evidence>
<comment type="caution">
    <text evidence="2">The sequence shown here is derived from an EMBL/GenBank/DDBJ whole genome shotgun (WGS) entry which is preliminary data.</text>
</comment>
<organism evidence="2 3">
    <name type="scientific">Arthrobacter ginkgonis</name>
    <dbReference type="NCBI Taxonomy" id="1630594"/>
    <lineage>
        <taxon>Bacteria</taxon>
        <taxon>Bacillati</taxon>
        <taxon>Actinomycetota</taxon>
        <taxon>Actinomycetes</taxon>
        <taxon>Micrococcales</taxon>
        <taxon>Micrococcaceae</taxon>
        <taxon>Arthrobacter</taxon>
    </lineage>
</organism>
<keyword evidence="3" id="KW-1185">Reference proteome</keyword>
<sequence>MTTNGSGRPSVPSVSGATPGPWLAILRTCLLATAALVAVLAVVAGFVAGTPAAAASAALGGLLVAVFFGISLLIGHLVGRRNPSAALGAFLAGYVVKVLGFGVLAFGFGRPEWLDTRWFFVAAVASVVVWQAAELRAFSKLRLRLYGDPTDGSGPIDGPGTQGGGPRGH</sequence>
<keyword evidence="1" id="KW-0812">Transmembrane</keyword>
<keyword evidence="1" id="KW-0472">Membrane</keyword>
<protein>
    <recommendedName>
        <fullName evidence="4">ATP synthase protein I</fullName>
    </recommendedName>
</protein>
<accession>A0ABP7CB24</accession>
<reference evidence="3" key="1">
    <citation type="journal article" date="2019" name="Int. J. Syst. Evol. Microbiol.">
        <title>The Global Catalogue of Microorganisms (GCM) 10K type strain sequencing project: providing services to taxonomists for standard genome sequencing and annotation.</title>
        <authorList>
            <consortium name="The Broad Institute Genomics Platform"/>
            <consortium name="The Broad Institute Genome Sequencing Center for Infectious Disease"/>
            <person name="Wu L."/>
            <person name="Ma J."/>
        </authorList>
    </citation>
    <scope>NUCLEOTIDE SEQUENCE [LARGE SCALE GENOMIC DNA]</scope>
    <source>
        <strain evidence="3">JCM 30742</strain>
    </source>
</reference>
<feature type="transmembrane region" description="Helical" evidence="1">
    <location>
        <begin position="118"/>
        <end position="135"/>
    </location>
</feature>
<keyword evidence="1" id="KW-1133">Transmembrane helix</keyword>
<proteinExistence type="predicted"/>
<dbReference type="RefSeq" id="WP_345150573.1">
    <property type="nucleotide sequence ID" value="NZ_BAABEO010000012.1"/>
</dbReference>
<name>A0ABP7CB24_9MICC</name>
<evidence type="ECO:0008006" key="4">
    <source>
        <dbReference type="Google" id="ProtNLM"/>
    </source>
</evidence>
<evidence type="ECO:0000313" key="3">
    <source>
        <dbReference type="Proteomes" id="UP001500752"/>
    </source>
</evidence>
<feature type="transmembrane region" description="Helical" evidence="1">
    <location>
        <begin position="54"/>
        <end position="74"/>
    </location>
</feature>
<feature type="transmembrane region" description="Helical" evidence="1">
    <location>
        <begin position="86"/>
        <end position="106"/>
    </location>
</feature>
<dbReference type="Proteomes" id="UP001500752">
    <property type="component" value="Unassembled WGS sequence"/>
</dbReference>
<dbReference type="EMBL" id="BAABEO010000012">
    <property type="protein sequence ID" value="GAA3682631.1"/>
    <property type="molecule type" value="Genomic_DNA"/>
</dbReference>
<feature type="transmembrane region" description="Helical" evidence="1">
    <location>
        <begin position="29"/>
        <end position="48"/>
    </location>
</feature>
<evidence type="ECO:0000313" key="2">
    <source>
        <dbReference type="EMBL" id="GAA3682631.1"/>
    </source>
</evidence>
<gene>
    <name evidence="2" type="ORF">GCM10023081_20800</name>
</gene>